<dbReference type="GO" id="GO:0003676">
    <property type="term" value="F:nucleic acid binding"/>
    <property type="evidence" value="ECO:0007669"/>
    <property type="project" value="InterPro"/>
</dbReference>
<dbReference type="AlphaFoldDB" id="A0A7J8RL85"/>
<protein>
    <recommendedName>
        <fullName evidence="1">RNase H type-1 domain-containing protein</fullName>
    </recommendedName>
</protein>
<name>A0A7J8RL85_GOSDV</name>
<accession>A0A7J8RL85</accession>
<dbReference type="Pfam" id="PF13456">
    <property type="entry name" value="RVT_3"/>
    <property type="match status" value="1"/>
</dbReference>
<reference evidence="2 3" key="1">
    <citation type="journal article" date="2019" name="Genome Biol. Evol.">
        <title>Insights into the evolution of the New World diploid cottons (Gossypium, subgenus Houzingenia) based on genome sequencing.</title>
        <authorList>
            <person name="Grover C.E."/>
            <person name="Arick M.A. 2nd"/>
            <person name="Thrash A."/>
            <person name="Conover J.L."/>
            <person name="Sanders W.S."/>
            <person name="Peterson D.G."/>
            <person name="Frelichowski J.E."/>
            <person name="Scheffler J.A."/>
            <person name="Scheffler B.E."/>
            <person name="Wendel J.F."/>
        </authorList>
    </citation>
    <scope>NUCLEOTIDE SEQUENCE [LARGE SCALE GENOMIC DNA]</scope>
    <source>
        <strain evidence="2">27</strain>
        <tissue evidence="2">Leaf</tissue>
    </source>
</reference>
<sequence length="104" mass="11981">MSIFVNAGGCGFECVEAHYFPIYRLGTDYAYLLLLQKQGHNKVIIQFAKLEVVKAICDRQLAGASIYLVRRIQQILSRENKWFVRYLPRENNHVADALAKMTCE</sequence>
<dbReference type="GO" id="GO:0004523">
    <property type="term" value="F:RNA-DNA hybrid ribonuclease activity"/>
    <property type="evidence" value="ECO:0007669"/>
    <property type="project" value="InterPro"/>
</dbReference>
<comment type="caution">
    <text evidence="2">The sequence shown here is derived from an EMBL/GenBank/DDBJ whole genome shotgun (WGS) entry which is preliminary data.</text>
</comment>
<evidence type="ECO:0000313" key="2">
    <source>
        <dbReference type="EMBL" id="MBA0614290.1"/>
    </source>
</evidence>
<keyword evidence="3" id="KW-1185">Reference proteome</keyword>
<feature type="domain" description="RNase H type-1" evidence="1">
    <location>
        <begin position="34"/>
        <end position="101"/>
    </location>
</feature>
<dbReference type="EMBL" id="JABFAC010000005">
    <property type="protein sequence ID" value="MBA0614290.1"/>
    <property type="molecule type" value="Genomic_DNA"/>
</dbReference>
<gene>
    <name evidence="2" type="ORF">Godav_014603</name>
</gene>
<organism evidence="2 3">
    <name type="scientific">Gossypium davidsonii</name>
    <name type="common">Davidson's cotton</name>
    <name type="synonym">Gossypium klotzschianum subsp. davidsonii</name>
    <dbReference type="NCBI Taxonomy" id="34287"/>
    <lineage>
        <taxon>Eukaryota</taxon>
        <taxon>Viridiplantae</taxon>
        <taxon>Streptophyta</taxon>
        <taxon>Embryophyta</taxon>
        <taxon>Tracheophyta</taxon>
        <taxon>Spermatophyta</taxon>
        <taxon>Magnoliopsida</taxon>
        <taxon>eudicotyledons</taxon>
        <taxon>Gunneridae</taxon>
        <taxon>Pentapetalae</taxon>
        <taxon>rosids</taxon>
        <taxon>malvids</taxon>
        <taxon>Malvales</taxon>
        <taxon>Malvaceae</taxon>
        <taxon>Malvoideae</taxon>
        <taxon>Gossypium</taxon>
    </lineage>
</organism>
<dbReference type="InterPro" id="IPR002156">
    <property type="entry name" value="RNaseH_domain"/>
</dbReference>
<proteinExistence type="predicted"/>
<evidence type="ECO:0000313" key="3">
    <source>
        <dbReference type="Proteomes" id="UP000593561"/>
    </source>
</evidence>
<dbReference type="Proteomes" id="UP000593561">
    <property type="component" value="Unassembled WGS sequence"/>
</dbReference>
<evidence type="ECO:0000259" key="1">
    <source>
        <dbReference type="Pfam" id="PF13456"/>
    </source>
</evidence>